<proteinExistence type="predicted"/>
<dbReference type="AlphaFoldDB" id="A0AAN5D1G2"/>
<keyword evidence="2" id="KW-1185">Reference proteome</keyword>
<dbReference type="EMBL" id="BTRK01000005">
    <property type="protein sequence ID" value="GMR54798.1"/>
    <property type="molecule type" value="Genomic_DNA"/>
</dbReference>
<name>A0AAN5D1G2_9BILA</name>
<evidence type="ECO:0000313" key="2">
    <source>
        <dbReference type="Proteomes" id="UP001328107"/>
    </source>
</evidence>
<feature type="non-terminal residue" evidence="1">
    <location>
        <position position="1"/>
    </location>
</feature>
<evidence type="ECO:0000313" key="1">
    <source>
        <dbReference type="EMBL" id="GMR54798.1"/>
    </source>
</evidence>
<protein>
    <submittedName>
        <fullName evidence="1">Uncharacterized protein</fullName>
    </submittedName>
</protein>
<gene>
    <name evidence="1" type="ORF">PMAYCL1PPCAC_24993</name>
</gene>
<feature type="non-terminal residue" evidence="1">
    <location>
        <position position="145"/>
    </location>
</feature>
<dbReference type="Proteomes" id="UP001328107">
    <property type="component" value="Unassembled WGS sequence"/>
</dbReference>
<reference evidence="2" key="1">
    <citation type="submission" date="2022-10" db="EMBL/GenBank/DDBJ databases">
        <title>Genome assembly of Pristionchus species.</title>
        <authorList>
            <person name="Yoshida K."/>
            <person name="Sommer R.J."/>
        </authorList>
    </citation>
    <scope>NUCLEOTIDE SEQUENCE [LARGE SCALE GENOMIC DNA]</scope>
    <source>
        <strain evidence="2">RS5460</strain>
    </source>
</reference>
<comment type="caution">
    <text evidence="1">The sequence shown here is derived from an EMBL/GenBank/DDBJ whole genome shotgun (WGS) entry which is preliminary data.</text>
</comment>
<organism evidence="1 2">
    <name type="scientific">Pristionchus mayeri</name>
    <dbReference type="NCBI Taxonomy" id="1317129"/>
    <lineage>
        <taxon>Eukaryota</taxon>
        <taxon>Metazoa</taxon>
        <taxon>Ecdysozoa</taxon>
        <taxon>Nematoda</taxon>
        <taxon>Chromadorea</taxon>
        <taxon>Rhabditida</taxon>
        <taxon>Rhabditina</taxon>
        <taxon>Diplogasteromorpha</taxon>
        <taxon>Diplogasteroidea</taxon>
        <taxon>Neodiplogasteridae</taxon>
        <taxon>Pristionchus</taxon>
    </lineage>
</organism>
<sequence>NGFVDRRSNLTNLSETRFLPHEHFLLPWWRKFMKNKENPSVVFDPATGEMRFNLLIATKSMVKIAKSEDPETMEGLYELHNHLGKGPTYCLICGMKTGNRDGFYAHSLSYLHIKQAYLVHHSVQPDDTSELHIAIVTLVNVLKKD</sequence>
<accession>A0AAN5D1G2</accession>